<dbReference type="InterPro" id="IPR000489">
    <property type="entry name" value="Pterin-binding_dom"/>
</dbReference>
<dbReference type="Pfam" id="PF00809">
    <property type="entry name" value="Pterin_bind"/>
    <property type="match status" value="1"/>
</dbReference>
<dbReference type="GO" id="GO:0032259">
    <property type="term" value="P:methylation"/>
    <property type="evidence" value="ECO:0007669"/>
    <property type="project" value="UniProtKB-KW"/>
</dbReference>
<evidence type="ECO:0000256" key="6">
    <source>
        <dbReference type="ARBA" id="ARBA00012032"/>
    </source>
</evidence>
<feature type="binding site" evidence="19">
    <location>
        <position position="269"/>
    </location>
    <ligand>
        <name>Zn(2+)</name>
        <dbReference type="ChEBI" id="CHEBI:29105"/>
    </ligand>
</feature>
<keyword evidence="10" id="KW-0846">Cobalamin</keyword>
<dbReference type="InterPro" id="IPR050554">
    <property type="entry name" value="Met_Synthase/Corrinoid"/>
</dbReference>
<dbReference type="GO" id="GO:0005829">
    <property type="term" value="C:cytosol"/>
    <property type="evidence" value="ECO:0007669"/>
    <property type="project" value="TreeGrafter"/>
</dbReference>
<evidence type="ECO:0000256" key="19">
    <source>
        <dbReference type="PROSITE-ProRule" id="PRU00333"/>
    </source>
</evidence>
<dbReference type="PANTHER" id="PTHR45833:SF1">
    <property type="entry name" value="METHIONINE SYNTHASE"/>
    <property type="match status" value="1"/>
</dbReference>
<feature type="domain" description="Hcy-binding" evidence="21">
    <location>
        <begin position="1"/>
        <end position="284"/>
    </location>
</feature>
<dbReference type="InterPro" id="IPR017215">
    <property type="entry name" value="MetH_bac"/>
</dbReference>
<evidence type="ECO:0000256" key="3">
    <source>
        <dbReference type="ARBA" id="ARBA00001956"/>
    </source>
</evidence>
<dbReference type="GO" id="GO:0046653">
    <property type="term" value="P:tetrahydrofolate metabolic process"/>
    <property type="evidence" value="ECO:0007669"/>
    <property type="project" value="TreeGrafter"/>
</dbReference>
<dbReference type="Proteomes" id="UP000190814">
    <property type="component" value="Unassembled WGS sequence"/>
</dbReference>
<evidence type="ECO:0000256" key="17">
    <source>
        <dbReference type="ARBA" id="ARBA00025552"/>
    </source>
</evidence>
<dbReference type="InterPro" id="IPR011005">
    <property type="entry name" value="Dihydropteroate_synth-like_sf"/>
</dbReference>
<dbReference type="GO" id="GO:0031419">
    <property type="term" value="F:cobalamin binding"/>
    <property type="evidence" value="ECO:0007669"/>
    <property type="project" value="UniProtKB-KW"/>
</dbReference>
<evidence type="ECO:0000313" key="26">
    <source>
        <dbReference type="Proteomes" id="UP000190814"/>
    </source>
</evidence>
<name>A0A1T4VX03_9FIRM</name>
<dbReference type="PIRSF" id="PIRSF037472">
    <property type="entry name" value="DHPS_mtfrase"/>
    <property type="match status" value="1"/>
</dbReference>
<comment type="cofactor">
    <cofactor evidence="2 19">
        <name>Zn(2+)</name>
        <dbReference type="ChEBI" id="CHEBI:29105"/>
    </cofactor>
</comment>
<dbReference type="OrthoDB" id="9803687at2"/>
<dbReference type="Gene3D" id="3.20.20.330">
    <property type="entry name" value="Homocysteine-binding-like domain"/>
    <property type="match status" value="1"/>
</dbReference>
<evidence type="ECO:0000259" key="21">
    <source>
        <dbReference type="PROSITE" id="PS50970"/>
    </source>
</evidence>
<feature type="region of interest" description="Disordered" evidence="20">
    <location>
        <begin position="597"/>
        <end position="616"/>
    </location>
</feature>
<comment type="similarity">
    <text evidence="5">Belongs to the vitamin-B12 dependent methionine synthase family.</text>
</comment>
<keyword evidence="14 19" id="KW-0862">Zinc</keyword>
<evidence type="ECO:0000256" key="20">
    <source>
        <dbReference type="SAM" id="MobiDB-lite"/>
    </source>
</evidence>
<keyword evidence="11 19" id="KW-0808">Transferase</keyword>
<dbReference type="SMART" id="SM01018">
    <property type="entry name" value="B12-binding_2"/>
    <property type="match status" value="1"/>
</dbReference>
<feature type="domain" description="B12-binding" evidence="23">
    <location>
        <begin position="705"/>
        <end position="826"/>
    </location>
</feature>
<dbReference type="RefSeq" id="WP_078766721.1">
    <property type="nucleotide sequence ID" value="NZ_FUXZ01000011.1"/>
</dbReference>
<dbReference type="AlphaFoldDB" id="A0A1T4VX03"/>
<dbReference type="GO" id="GO:0050667">
    <property type="term" value="P:homocysteine metabolic process"/>
    <property type="evidence" value="ECO:0007669"/>
    <property type="project" value="TreeGrafter"/>
</dbReference>
<dbReference type="FunFam" id="3.20.20.20:FF:000002">
    <property type="entry name" value="Methionine synthase"/>
    <property type="match status" value="1"/>
</dbReference>
<dbReference type="InterPro" id="IPR036594">
    <property type="entry name" value="Meth_synthase_dom"/>
</dbReference>
<evidence type="ECO:0000259" key="24">
    <source>
        <dbReference type="PROSITE" id="PS51337"/>
    </source>
</evidence>
<dbReference type="Pfam" id="PF02574">
    <property type="entry name" value="S-methyl_trans"/>
    <property type="match status" value="1"/>
</dbReference>
<dbReference type="PROSITE" id="PS50970">
    <property type="entry name" value="HCY"/>
    <property type="match status" value="1"/>
</dbReference>
<dbReference type="SUPFAM" id="SSF47644">
    <property type="entry name" value="Methionine synthase domain"/>
    <property type="match status" value="1"/>
</dbReference>
<dbReference type="InterPro" id="IPR006158">
    <property type="entry name" value="Cobalamin-bd"/>
</dbReference>
<proteinExistence type="inferred from homology"/>
<dbReference type="InterPro" id="IPR036589">
    <property type="entry name" value="HCY_dom_sf"/>
</dbReference>
<evidence type="ECO:0000256" key="15">
    <source>
        <dbReference type="ARBA" id="ARBA00023167"/>
    </source>
</evidence>
<dbReference type="SUPFAM" id="SSF82282">
    <property type="entry name" value="Homocysteine S-methyltransferase"/>
    <property type="match status" value="1"/>
</dbReference>
<comment type="cofactor">
    <cofactor evidence="3">
        <name>methylcob(III)alamin</name>
        <dbReference type="ChEBI" id="CHEBI:28115"/>
    </cofactor>
</comment>
<comment type="pathway">
    <text evidence="4">Amino-acid biosynthesis; L-methionine biosynthesis via de novo pathway; L-methionine from L-homocysteine (MetH route): step 1/1.</text>
</comment>
<feature type="compositionally biased region" description="Low complexity" evidence="20">
    <location>
        <begin position="603"/>
        <end position="613"/>
    </location>
</feature>
<gene>
    <name evidence="25" type="ORF">SAMN02745111_01877</name>
</gene>
<evidence type="ECO:0000256" key="2">
    <source>
        <dbReference type="ARBA" id="ARBA00001947"/>
    </source>
</evidence>
<accession>A0A1T4VX03</accession>
<evidence type="ECO:0000256" key="5">
    <source>
        <dbReference type="ARBA" id="ARBA00010398"/>
    </source>
</evidence>
<dbReference type="PROSITE" id="PS51337">
    <property type="entry name" value="B12_BINDING_NTER"/>
    <property type="match status" value="1"/>
</dbReference>
<dbReference type="PANTHER" id="PTHR45833">
    <property type="entry name" value="METHIONINE SYNTHASE"/>
    <property type="match status" value="1"/>
</dbReference>
<evidence type="ECO:0000256" key="16">
    <source>
        <dbReference type="ARBA" id="ARBA00023285"/>
    </source>
</evidence>
<dbReference type="InterPro" id="IPR003726">
    <property type="entry name" value="HCY_dom"/>
</dbReference>
<keyword evidence="15" id="KW-0486">Methionine biosynthesis</keyword>
<sequence>MDIRNLKENEFIMLDGGMGTMLQAGILELGKMPETLNIEKPEVIVDIHRKYINAGTDIVYANTFGASKYKAAGSGYSVTELIQAGIKNGKKAAEGTNALVALDIGPLGKLMEPTGDLKFDDAYEAYKEEIVAATTGEYKADIICIETMSDLLEIKAAVLAAKENSDLPILCTMSFEKDGRTFTGVEPVAMAVTLEGLGVDAIGVNCSVGPADLFDTVKIILENTNLPVVVKPNAGLPDPVDNTYDVLPDEFSDLMVKMAQMGVKVFGGCCGTNPDYIKATRDKLEVAFADRKDFNVIKKIKRTVVTSASKHVIVNRPTIIGERINPTGKKRFKEALVEGDIDYILGQAVEQIDGGADLLDVNVGHPEIDEKEMMVKVIKALQGITDTPLQIDSTKPDVLEAALRVYAGKPIINSANGEEKSLKAVLPLAKKYGANLVCLTLDEGGIPKKAEQRVEIAKKILDRALEIGIPKEDIIIDCLVLTVSAEQDGAVETLKAVRMVKEQLGLKTVLGVSNISFGLPNREMINTTFLAMAIENGLDLPIMNPNNVSMTGTVLASRVLKCHDENSMEFIEFFNGFVKTDKLVKKSEVLSNAPVTDKKMRKGASGSDASDSAGGSGDVDVDALNNAIFKGLKGEGKNATARLLEKMDSLDIVNNILIPALDVVGENFEKGKTFLPQLILSADVAKVAFDVIKDGMVKDDSSVSNGKIVLATVKGDIHDIGKNIVKVILENYGYEIIDLGKDVEPSLVVDAAREHDVRLVGLSALMTTTLPSMEKTIKLIREAGLNCKVVVGGAVLTPEYAEKIGADYYAKDAKESVDVAKIVYGN</sequence>
<evidence type="ECO:0000256" key="14">
    <source>
        <dbReference type="ARBA" id="ARBA00022833"/>
    </source>
</evidence>
<feature type="binding site" evidence="19">
    <location>
        <position position="206"/>
    </location>
    <ligand>
        <name>Zn(2+)</name>
        <dbReference type="ChEBI" id="CHEBI:29105"/>
    </ligand>
</feature>
<evidence type="ECO:0000256" key="8">
    <source>
        <dbReference type="ARBA" id="ARBA00022603"/>
    </source>
</evidence>
<feature type="domain" description="B12-binding N-terminal" evidence="24">
    <location>
        <begin position="611"/>
        <end position="704"/>
    </location>
</feature>
<keyword evidence="12" id="KW-0949">S-adenosyl-L-methionine</keyword>
<dbReference type="InterPro" id="IPR003759">
    <property type="entry name" value="Cbl-bd_cap"/>
</dbReference>
<evidence type="ECO:0000259" key="22">
    <source>
        <dbReference type="PROSITE" id="PS50972"/>
    </source>
</evidence>
<dbReference type="Gene3D" id="1.10.1240.10">
    <property type="entry name" value="Methionine synthase domain"/>
    <property type="match status" value="1"/>
</dbReference>
<keyword evidence="9" id="KW-0028">Amino-acid biosynthesis</keyword>
<dbReference type="Pfam" id="PF02607">
    <property type="entry name" value="B12-binding_2"/>
    <property type="match status" value="1"/>
</dbReference>
<comment type="catalytic activity">
    <reaction evidence="1">
        <text>(6S)-5-methyl-5,6,7,8-tetrahydrofolate + L-homocysteine = (6S)-5,6,7,8-tetrahydrofolate + L-methionine</text>
        <dbReference type="Rhea" id="RHEA:11172"/>
        <dbReference type="ChEBI" id="CHEBI:18608"/>
        <dbReference type="ChEBI" id="CHEBI:57453"/>
        <dbReference type="ChEBI" id="CHEBI:57844"/>
        <dbReference type="ChEBI" id="CHEBI:58199"/>
        <dbReference type="EC" id="2.1.1.13"/>
    </reaction>
</comment>
<dbReference type="PROSITE" id="PS51332">
    <property type="entry name" value="B12_BINDING"/>
    <property type="match status" value="1"/>
</dbReference>
<evidence type="ECO:0000256" key="10">
    <source>
        <dbReference type="ARBA" id="ARBA00022628"/>
    </source>
</evidence>
<keyword evidence="26" id="KW-1185">Reference proteome</keyword>
<dbReference type="PROSITE" id="PS50972">
    <property type="entry name" value="PTERIN_BINDING"/>
    <property type="match status" value="1"/>
</dbReference>
<dbReference type="SUPFAM" id="SSF52242">
    <property type="entry name" value="Cobalamin (vitamin B12)-binding domain"/>
    <property type="match status" value="1"/>
</dbReference>
<dbReference type="UniPathway" id="UPA00051">
    <property type="reaction ID" value="UER00081"/>
</dbReference>
<dbReference type="EMBL" id="FUXZ01000011">
    <property type="protein sequence ID" value="SKA69532.1"/>
    <property type="molecule type" value="Genomic_DNA"/>
</dbReference>
<dbReference type="SUPFAM" id="SSF51717">
    <property type="entry name" value="Dihydropteroate synthetase-like"/>
    <property type="match status" value="1"/>
</dbReference>
<dbReference type="Gene3D" id="3.40.50.280">
    <property type="entry name" value="Cobalamin-binding domain"/>
    <property type="match status" value="1"/>
</dbReference>
<dbReference type="Pfam" id="PF02310">
    <property type="entry name" value="B12-binding"/>
    <property type="match status" value="1"/>
</dbReference>
<dbReference type="EC" id="2.1.1.13" evidence="6"/>
<evidence type="ECO:0000256" key="7">
    <source>
        <dbReference type="ARBA" id="ARBA00013998"/>
    </source>
</evidence>
<evidence type="ECO:0000259" key="23">
    <source>
        <dbReference type="PROSITE" id="PS51332"/>
    </source>
</evidence>
<evidence type="ECO:0000256" key="13">
    <source>
        <dbReference type="ARBA" id="ARBA00022723"/>
    </source>
</evidence>
<reference evidence="25 26" key="1">
    <citation type="submission" date="2017-02" db="EMBL/GenBank/DDBJ databases">
        <authorList>
            <person name="Peterson S.W."/>
        </authorList>
    </citation>
    <scope>NUCLEOTIDE SEQUENCE [LARGE SCALE GENOMIC DNA]</scope>
    <source>
        <strain evidence="25 26">ATCC 35992</strain>
    </source>
</reference>
<keyword evidence="13 19" id="KW-0479">Metal-binding</keyword>
<evidence type="ECO:0000313" key="25">
    <source>
        <dbReference type="EMBL" id="SKA69532.1"/>
    </source>
</evidence>
<keyword evidence="8 19" id="KW-0489">Methyltransferase</keyword>
<dbReference type="Gene3D" id="3.20.20.20">
    <property type="entry name" value="Dihydropteroate synthase-like"/>
    <property type="match status" value="1"/>
</dbReference>
<dbReference type="InterPro" id="IPR036724">
    <property type="entry name" value="Cobalamin-bd_sf"/>
</dbReference>
<dbReference type="NCBIfam" id="NF005719">
    <property type="entry name" value="PRK07535.1"/>
    <property type="match status" value="1"/>
</dbReference>
<evidence type="ECO:0000256" key="9">
    <source>
        <dbReference type="ARBA" id="ARBA00022605"/>
    </source>
</evidence>
<feature type="domain" description="Pterin-binding" evidence="22">
    <location>
        <begin position="317"/>
        <end position="575"/>
    </location>
</feature>
<feature type="binding site" evidence="19">
    <location>
        <position position="270"/>
    </location>
    <ligand>
        <name>Zn(2+)</name>
        <dbReference type="ChEBI" id="CHEBI:29105"/>
    </ligand>
</feature>
<dbReference type="GO" id="GO:0008705">
    <property type="term" value="F:methionine synthase activity"/>
    <property type="evidence" value="ECO:0007669"/>
    <property type="project" value="UniProtKB-EC"/>
</dbReference>
<dbReference type="GO" id="GO:0046872">
    <property type="term" value="F:metal ion binding"/>
    <property type="evidence" value="ECO:0007669"/>
    <property type="project" value="UniProtKB-KW"/>
</dbReference>
<evidence type="ECO:0000256" key="18">
    <source>
        <dbReference type="ARBA" id="ARBA00031040"/>
    </source>
</evidence>
<comment type="function">
    <text evidence="17">Catalyzes the transfer of a methyl group from methyl-cobalamin to homocysteine, yielding enzyme-bound cob(I)alamin and methionine. Subsequently, remethylates the cofactor using methyltetrahydrofolate.</text>
</comment>
<protein>
    <recommendedName>
        <fullName evidence="7">Methionine synthase</fullName>
        <ecNumber evidence="6">2.1.1.13</ecNumber>
    </recommendedName>
    <alternativeName>
        <fullName evidence="18">5-methyltetrahydrofolate--homocysteine methyltransferase</fullName>
    </alternativeName>
</protein>
<evidence type="ECO:0000256" key="11">
    <source>
        <dbReference type="ARBA" id="ARBA00022679"/>
    </source>
</evidence>
<evidence type="ECO:0000256" key="1">
    <source>
        <dbReference type="ARBA" id="ARBA00001700"/>
    </source>
</evidence>
<evidence type="ECO:0000256" key="4">
    <source>
        <dbReference type="ARBA" id="ARBA00005178"/>
    </source>
</evidence>
<evidence type="ECO:0000256" key="12">
    <source>
        <dbReference type="ARBA" id="ARBA00022691"/>
    </source>
</evidence>
<organism evidence="25 26">
    <name type="scientific">Eubacterium uniforme</name>
    <dbReference type="NCBI Taxonomy" id="39495"/>
    <lineage>
        <taxon>Bacteria</taxon>
        <taxon>Bacillati</taxon>
        <taxon>Bacillota</taxon>
        <taxon>Clostridia</taxon>
        <taxon>Eubacteriales</taxon>
        <taxon>Eubacteriaceae</taxon>
        <taxon>Eubacterium</taxon>
    </lineage>
</organism>
<keyword evidence="16" id="KW-0170">Cobalt</keyword>
<dbReference type="STRING" id="39495.SAMN02745111_01877"/>